<dbReference type="Pfam" id="PF08238">
    <property type="entry name" value="Sel1"/>
    <property type="match status" value="3"/>
</dbReference>
<evidence type="ECO:0000313" key="1">
    <source>
        <dbReference type="EMBL" id="STX55652.1"/>
    </source>
</evidence>
<dbReference type="EMBL" id="UGNV01000004">
    <property type="protein sequence ID" value="STX55652.1"/>
    <property type="molecule type" value="Genomic_DNA"/>
</dbReference>
<dbReference type="InterPro" id="IPR011990">
    <property type="entry name" value="TPR-like_helical_dom_sf"/>
</dbReference>
<dbReference type="InterPro" id="IPR052945">
    <property type="entry name" value="Mitotic_Regulator"/>
</dbReference>
<sequence>MLFKDMPRASFSDKHAYQKAQTINRVSSEILAGNYANYTNLIDIFSSNALIQAIKNESALHIFVQDLHTYCNAQADSNDSHALCLVGFLYSFGIGCEQNHQQALTCLDKAIALNNDYAMYGRAYLHETGHGEPVSYPEVIRLYEQAIECGNPYAMFNRAYMHEMGHSGPVNYLQAIRLYECALTCKHS</sequence>
<dbReference type="PANTHER" id="PTHR43628:SF1">
    <property type="entry name" value="CHITIN SYNTHASE REGULATORY FACTOR 2-RELATED"/>
    <property type="match status" value="1"/>
</dbReference>
<dbReference type="PANTHER" id="PTHR43628">
    <property type="entry name" value="ACTIVATOR OF C KINASE PROTEIN 1-RELATED"/>
    <property type="match status" value="1"/>
</dbReference>
<dbReference type="Gene3D" id="1.25.40.10">
    <property type="entry name" value="Tetratricopeptide repeat domain"/>
    <property type="match status" value="1"/>
</dbReference>
<name>A0A378JSK8_9GAMM</name>
<dbReference type="SUPFAM" id="SSF81901">
    <property type="entry name" value="HCP-like"/>
    <property type="match status" value="1"/>
</dbReference>
<dbReference type="RefSeq" id="WP_115304267.1">
    <property type="nucleotide sequence ID" value="NZ_CAAAHO010000012.1"/>
</dbReference>
<accession>A0A378JSK8</accession>
<proteinExistence type="predicted"/>
<dbReference type="SMART" id="SM00671">
    <property type="entry name" value="SEL1"/>
    <property type="match status" value="3"/>
</dbReference>
<dbReference type="InterPro" id="IPR006597">
    <property type="entry name" value="Sel1-like"/>
</dbReference>
<evidence type="ECO:0000313" key="2">
    <source>
        <dbReference type="Proteomes" id="UP000254968"/>
    </source>
</evidence>
<organism evidence="1 2">
    <name type="scientific">Legionella beliardensis</name>
    <dbReference type="NCBI Taxonomy" id="91822"/>
    <lineage>
        <taxon>Bacteria</taxon>
        <taxon>Pseudomonadati</taxon>
        <taxon>Pseudomonadota</taxon>
        <taxon>Gammaproteobacteria</taxon>
        <taxon>Legionellales</taxon>
        <taxon>Legionellaceae</taxon>
        <taxon>Legionella</taxon>
    </lineage>
</organism>
<gene>
    <name evidence="1" type="ORF">NCTC13315_03023</name>
</gene>
<keyword evidence="2" id="KW-1185">Reference proteome</keyword>
<dbReference type="OrthoDB" id="5654411at2"/>
<reference evidence="1 2" key="1">
    <citation type="submission" date="2018-06" db="EMBL/GenBank/DDBJ databases">
        <authorList>
            <consortium name="Pathogen Informatics"/>
            <person name="Doyle S."/>
        </authorList>
    </citation>
    <scope>NUCLEOTIDE SEQUENCE [LARGE SCALE GENOMIC DNA]</scope>
    <source>
        <strain evidence="1 2">NCTC13315</strain>
    </source>
</reference>
<protein>
    <submittedName>
        <fullName evidence="1">Enhanced entry protein EnhC</fullName>
    </submittedName>
</protein>
<dbReference type="Proteomes" id="UP000254968">
    <property type="component" value="Unassembled WGS sequence"/>
</dbReference>
<dbReference type="AlphaFoldDB" id="A0A378JSK8"/>